<evidence type="ECO:0000313" key="1">
    <source>
        <dbReference type="EMBL" id="TPV33910.1"/>
    </source>
</evidence>
<gene>
    <name evidence="1" type="ORF">FJ651_07060</name>
</gene>
<dbReference type="Proteomes" id="UP000317332">
    <property type="component" value="Unassembled WGS sequence"/>
</dbReference>
<dbReference type="OrthoDB" id="1445783at2"/>
<dbReference type="EMBL" id="VHIQ01000003">
    <property type="protein sequence ID" value="TPV33910.1"/>
    <property type="molecule type" value="Genomic_DNA"/>
</dbReference>
<name>A0A506PP26_9FLAO</name>
<organism evidence="1 2">
    <name type="scientific">Paucihalobacter ruber</name>
    <dbReference type="NCBI Taxonomy" id="2567861"/>
    <lineage>
        <taxon>Bacteria</taxon>
        <taxon>Pseudomonadati</taxon>
        <taxon>Bacteroidota</taxon>
        <taxon>Flavobacteriia</taxon>
        <taxon>Flavobacteriales</taxon>
        <taxon>Flavobacteriaceae</taxon>
        <taxon>Paucihalobacter</taxon>
    </lineage>
</organism>
<dbReference type="RefSeq" id="WP_140989784.1">
    <property type="nucleotide sequence ID" value="NZ_VHIQ01000003.1"/>
</dbReference>
<protein>
    <submittedName>
        <fullName evidence="1">Uncharacterized protein</fullName>
    </submittedName>
</protein>
<keyword evidence="2" id="KW-1185">Reference proteome</keyword>
<dbReference type="AlphaFoldDB" id="A0A506PP26"/>
<comment type="caution">
    <text evidence="1">The sequence shown here is derived from an EMBL/GenBank/DDBJ whole genome shotgun (WGS) entry which is preliminary data.</text>
</comment>
<evidence type="ECO:0000313" key="2">
    <source>
        <dbReference type="Proteomes" id="UP000317332"/>
    </source>
</evidence>
<accession>A0A506PP26</accession>
<proteinExistence type="predicted"/>
<sequence length="79" mass="9332">MQQIKFIWDFRGPNGAQIANHHLIHLKEFIFKEQLDIEIFGVESVNEMHHMAFMVVPEALMKSLRDTLKPHRGQIYSEN</sequence>
<reference evidence="1 2" key="1">
    <citation type="submission" date="2019-06" db="EMBL/GenBank/DDBJ databases">
        <title>Flavobacteriaceae Paucihalobacterium erythroidium CWB-1, complete genome.</title>
        <authorList>
            <person name="Wu S."/>
        </authorList>
    </citation>
    <scope>NUCLEOTIDE SEQUENCE [LARGE SCALE GENOMIC DNA]</scope>
    <source>
        <strain evidence="1 2">CWB-1</strain>
    </source>
</reference>